<evidence type="ECO:0000259" key="10">
    <source>
        <dbReference type="Pfam" id="PF22638"/>
    </source>
</evidence>
<feature type="coiled-coil region" evidence="7">
    <location>
        <begin position="68"/>
        <end position="95"/>
    </location>
</feature>
<dbReference type="AlphaFoldDB" id="A0A1M5YAZ0"/>
<dbReference type="RefSeq" id="WP_067663676.1">
    <property type="nucleotide sequence ID" value="NZ_FQXG01000007.1"/>
</dbReference>
<dbReference type="GO" id="GO:0005576">
    <property type="term" value="C:extracellular region"/>
    <property type="evidence" value="ECO:0007669"/>
    <property type="project" value="UniProtKB-SubCell"/>
</dbReference>
<dbReference type="GO" id="GO:0044780">
    <property type="term" value="P:bacterial-type flagellum assembly"/>
    <property type="evidence" value="ECO:0007669"/>
    <property type="project" value="InterPro"/>
</dbReference>
<keyword evidence="7" id="KW-0175">Coiled coil</keyword>
<dbReference type="InterPro" id="IPR053927">
    <property type="entry name" value="FlgK_helical"/>
</dbReference>
<evidence type="ECO:0000313" key="12">
    <source>
        <dbReference type="Proteomes" id="UP000184268"/>
    </source>
</evidence>
<name>A0A1M5YAZ0_9GAMM</name>
<reference evidence="11 12" key="1">
    <citation type="submission" date="2016-11" db="EMBL/GenBank/DDBJ databases">
        <authorList>
            <person name="Jaros S."/>
            <person name="Januszkiewicz K."/>
            <person name="Wedrychowicz H."/>
        </authorList>
    </citation>
    <scope>NUCLEOTIDE SEQUENCE [LARGE SCALE GENOMIC DNA]</scope>
    <source>
        <strain evidence="11 12">DSM 16917</strain>
    </source>
</reference>
<dbReference type="Pfam" id="PF22638">
    <property type="entry name" value="FlgK_D1"/>
    <property type="match status" value="1"/>
</dbReference>
<evidence type="ECO:0000256" key="3">
    <source>
        <dbReference type="ARBA" id="ARBA00009677"/>
    </source>
</evidence>
<dbReference type="PRINTS" id="PR01005">
    <property type="entry name" value="FLGHOOKAP1"/>
</dbReference>
<evidence type="ECO:0000256" key="1">
    <source>
        <dbReference type="ARBA" id="ARBA00004365"/>
    </source>
</evidence>
<keyword evidence="12" id="KW-1185">Reference proteome</keyword>
<dbReference type="NCBIfam" id="TIGR02492">
    <property type="entry name" value="flgK_ends"/>
    <property type="match status" value="1"/>
</dbReference>
<keyword evidence="11" id="KW-0966">Cell projection</keyword>
<evidence type="ECO:0000256" key="6">
    <source>
        <dbReference type="ARBA" id="ARBA00023143"/>
    </source>
</evidence>
<dbReference type="InterPro" id="IPR002371">
    <property type="entry name" value="FlgK"/>
</dbReference>
<feature type="domain" description="Flagellar hook-associated protein FlgK helical" evidence="10">
    <location>
        <begin position="92"/>
        <end position="321"/>
    </location>
</feature>
<dbReference type="SUPFAM" id="SSF64518">
    <property type="entry name" value="Phase 1 flagellin"/>
    <property type="match status" value="2"/>
</dbReference>
<dbReference type="GO" id="GO:0005198">
    <property type="term" value="F:structural molecule activity"/>
    <property type="evidence" value="ECO:0007669"/>
    <property type="project" value="InterPro"/>
</dbReference>
<evidence type="ECO:0000259" key="9">
    <source>
        <dbReference type="Pfam" id="PF06429"/>
    </source>
</evidence>
<feature type="domain" description="Flagellar basal-body/hook protein C-terminal" evidence="9">
    <location>
        <begin position="593"/>
        <end position="630"/>
    </location>
</feature>
<evidence type="ECO:0000256" key="7">
    <source>
        <dbReference type="SAM" id="Coils"/>
    </source>
</evidence>
<dbReference type="Proteomes" id="UP000184268">
    <property type="component" value="Unassembled WGS sequence"/>
</dbReference>
<dbReference type="EMBL" id="FQXG01000007">
    <property type="protein sequence ID" value="SHI09152.1"/>
    <property type="molecule type" value="Genomic_DNA"/>
</dbReference>
<evidence type="ECO:0000256" key="4">
    <source>
        <dbReference type="ARBA" id="ARBA00016244"/>
    </source>
</evidence>
<dbReference type="InterPro" id="IPR001444">
    <property type="entry name" value="Flag_bb_rod_N"/>
</dbReference>
<gene>
    <name evidence="11" type="ORF">SAMN02745129_4020</name>
</gene>
<evidence type="ECO:0000256" key="5">
    <source>
        <dbReference type="ARBA" id="ARBA00022525"/>
    </source>
</evidence>
<organism evidence="11 12">
    <name type="scientific">Ferrimonas marina</name>
    <dbReference type="NCBI Taxonomy" id="299255"/>
    <lineage>
        <taxon>Bacteria</taxon>
        <taxon>Pseudomonadati</taxon>
        <taxon>Pseudomonadota</taxon>
        <taxon>Gammaproteobacteria</taxon>
        <taxon>Alteromonadales</taxon>
        <taxon>Ferrimonadaceae</taxon>
        <taxon>Ferrimonas</taxon>
    </lineage>
</organism>
<proteinExistence type="inferred from homology"/>
<dbReference type="InterPro" id="IPR010930">
    <property type="entry name" value="Flg_bb/hook_C_dom"/>
</dbReference>
<dbReference type="Pfam" id="PF00460">
    <property type="entry name" value="Flg_bb_rod"/>
    <property type="match status" value="1"/>
</dbReference>
<protein>
    <recommendedName>
        <fullName evidence="4">Flagellar hook-associated protein 1</fullName>
    </recommendedName>
</protein>
<comment type="similarity">
    <text evidence="3">Belongs to the flagella basal body rod proteins family.</text>
</comment>
<evidence type="ECO:0000256" key="2">
    <source>
        <dbReference type="ARBA" id="ARBA00004613"/>
    </source>
</evidence>
<keyword evidence="11" id="KW-0282">Flagellum</keyword>
<evidence type="ECO:0000259" key="8">
    <source>
        <dbReference type="Pfam" id="PF00460"/>
    </source>
</evidence>
<dbReference type="PANTHER" id="PTHR30033:SF1">
    <property type="entry name" value="FLAGELLAR HOOK-ASSOCIATED PROTEIN 1"/>
    <property type="match status" value="1"/>
</dbReference>
<comment type="subcellular location">
    <subcellularLocation>
        <location evidence="1">Bacterial flagellum</location>
    </subcellularLocation>
    <subcellularLocation>
        <location evidence="2">Secreted</location>
    </subcellularLocation>
</comment>
<keyword evidence="6" id="KW-0975">Bacterial flagellum</keyword>
<dbReference type="PANTHER" id="PTHR30033">
    <property type="entry name" value="FLAGELLAR HOOK-ASSOCIATED PROTEIN 1"/>
    <property type="match status" value="1"/>
</dbReference>
<accession>A0A1M5YAZ0</accession>
<feature type="coiled-coil region" evidence="7">
    <location>
        <begin position="169"/>
        <end position="196"/>
    </location>
</feature>
<dbReference type="OrthoDB" id="9802553at2"/>
<dbReference type="Pfam" id="PF06429">
    <property type="entry name" value="Flg_bbr_C"/>
    <property type="match status" value="1"/>
</dbReference>
<sequence>MADMMSIARSGILAAQQRLGVTSNNIANVGTDGYNRQVVEQQTQQSQLLGGHFVGTGTYVADIKRVYNEYAQRELVLANSELSQAETQYTKLSELDQVFSVVGQSIPNSLNNLFENVNNLADMPTDLAVRENMLTSAGQLASAYVSFSSELRNQLVLQNDQIDGVVSRVNAITEELANINEQLQKLQGNDLQLLDQQDRLITELSEFVQVNIIPQENGVKSLMAGGSVMLVAGENAMQLGTTAGDPDPLQTRLTGTIGSQTVILSNNDLGGQLQGLFDYREGELAMATARTDMMALGMADAFNTAQGNGFDLNGDVGQNLFTDINDPVLVDGRAMRFEGNSGTMQLDVMIDDTLPLTGDTYTLSFDGANYSMVDGEGGSVALTVDPNDANRLISPDGFSIHLSTTGVAQAGDKWQITPTKGAASKMATQITEPRELAAAGYGLETLSGSGEASLKSVDRANPGFPAIGEVLTVTADPTAGTFNITDSSGTTVASGAITGNQISALGFVLELDDATASGDQFSLDLSFGPGDNNNAVAMAGLASAKLMESGDMTLTDVYQEITTTVGGRARAAETAVASATAVQAQAQSRVEAESGVNLDEEAADLMRFQQAYQASARIMTVAKETFDTLFNSVR</sequence>
<dbReference type="STRING" id="299255.SAMN02745129_4020"/>
<keyword evidence="11" id="KW-0969">Cilium</keyword>
<keyword evidence="5" id="KW-0964">Secreted</keyword>
<dbReference type="GO" id="GO:0009424">
    <property type="term" value="C:bacterial-type flagellum hook"/>
    <property type="evidence" value="ECO:0007669"/>
    <property type="project" value="InterPro"/>
</dbReference>
<evidence type="ECO:0000313" key="11">
    <source>
        <dbReference type="EMBL" id="SHI09152.1"/>
    </source>
</evidence>
<feature type="domain" description="Flagellar basal body rod protein N-terminal" evidence="8">
    <location>
        <begin position="6"/>
        <end position="34"/>
    </location>
</feature>